<dbReference type="NCBIfam" id="NF038094">
    <property type="entry name" value="CueP_fam"/>
    <property type="match status" value="1"/>
</dbReference>
<dbReference type="Proteomes" id="UP001521931">
    <property type="component" value="Unassembled WGS sequence"/>
</dbReference>
<dbReference type="Pfam" id="PF21172">
    <property type="entry name" value="CueP"/>
    <property type="match status" value="1"/>
</dbReference>
<feature type="signal peptide" evidence="2">
    <location>
        <begin position="1"/>
        <end position="25"/>
    </location>
</feature>
<evidence type="ECO:0000313" key="4">
    <source>
        <dbReference type="Proteomes" id="UP001521931"/>
    </source>
</evidence>
<protein>
    <submittedName>
        <fullName evidence="3">CueP family metal-binding protein</fullName>
    </submittedName>
</protein>
<dbReference type="RefSeq" id="WP_239265859.1">
    <property type="nucleotide sequence ID" value="NZ_JAKRCV010000064.1"/>
</dbReference>
<comment type="caution">
    <text evidence="3">The sequence shown here is derived from an EMBL/GenBank/DDBJ whole genome shotgun (WGS) entry which is preliminary data.</text>
</comment>
<dbReference type="EMBL" id="JAKRCV010000064">
    <property type="protein sequence ID" value="MCG7323222.1"/>
    <property type="molecule type" value="Genomic_DNA"/>
</dbReference>
<dbReference type="Gene3D" id="2.60.40.3700">
    <property type="match status" value="1"/>
</dbReference>
<name>A0ABS9Q5R4_9MICO</name>
<dbReference type="PROSITE" id="PS51257">
    <property type="entry name" value="PROKAR_LIPOPROTEIN"/>
    <property type="match status" value="1"/>
</dbReference>
<gene>
    <name evidence="3" type="ORF">MHL29_15170</name>
</gene>
<sequence>MRTRALTVAALSLALALAGCSSQTAQNSSPQNAATATPSAAASSSASGSTQGSGAAAGDAQAFLVRNGLAGKDVKAIVSELDRTQDDKAKGLKGSVRQGELQLTDASGATAALPIPSDSFYLSMAPYVSQTHECFYHHLTGCQGELADKTMKVTITDAAGKALVDEQVTTYANGFVGFWLPRDVTGTITVAYDGKTVKAPFATDGTSPTCVATLQLA</sequence>
<feature type="compositionally biased region" description="Low complexity" evidence="1">
    <location>
        <begin position="28"/>
        <end position="53"/>
    </location>
</feature>
<organism evidence="3 4">
    <name type="scientific">Arsenicicoccus bolidensis</name>
    <dbReference type="NCBI Taxonomy" id="229480"/>
    <lineage>
        <taxon>Bacteria</taxon>
        <taxon>Bacillati</taxon>
        <taxon>Actinomycetota</taxon>
        <taxon>Actinomycetes</taxon>
        <taxon>Micrococcales</taxon>
        <taxon>Intrasporangiaceae</taxon>
        <taxon>Arsenicicoccus</taxon>
    </lineage>
</organism>
<accession>A0ABS9Q5R4</accession>
<dbReference type="InterPro" id="IPR047808">
    <property type="entry name" value="CueP-like"/>
</dbReference>
<feature type="region of interest" description="Disordered" evidence="1">
    <location>
        <begin position="24"/>
        <end position="53"/>
    </location>
</feature>
<evidence type="ECO:0000256" key="1">
    <source>
        <dbReference type="SAM" id="MobiDB-lite"/>
    </source>
</evidence>
<proteinExistence type="predicted"/>
<evidence type="ECO:0000313" key="3">
    <source>
        <dbReference type="EMBL" id="MCG7323222.1"/>
    </source>
</evidence>
<keyword evidence="4" id="KW-1185">Reference proteome</keyword>
<feature type="chain" id="PRO_5045758832" evidence="2">
    <location>
        <begin position="26"/>
        <end position="217"/>
    </location>
</feature>
<evidence type="ECO:0000256" key="2">
    <source>
        <dbReference type="SAM" id="SignalP"/>
    </source>
</evidence>
<keyword evidence="2" id="KW-0732">Signal</keyword>
<reference evidence="3 4" key="1">
    <citation type="submission" date="2022-02" db="EMBL/GenBank/DDBJ databases">
        <title>Uncovering new skin microbiome diversity through culturing and metagenomics.</title>
        <authorList>
            <person name="Conlan S."/>
            <person name="Deming C."/>
            <person name="Nisc Comparative Sequencing Program N."/>
            <person name="Segre J.A."/>
        </authorList>
    </citation>
    <scope>NUCLEOTIDE SEQUENCE [LARGE SCALE GENOMIC DNA]</scope>
    <source>
        <strain evidence="3 4">ACRQZ</strain>
    </source>
</reference>